<evidence type="ECO:0000256" key="1">
    <source>
        <dbReference type="SAM" id="Phobius"/>
    </source>
</evidence>
<keyword evidence="1" id="KW-1133">Transmembrane helix</keyword>
<feature type="transmembrane region" description="Helical" evidence="1">
    <location>
        <begin position="26"/>
        <end position="48"/>
    </location>
</feature>
<reference evidence="2 3" key="2">
    <citation type="journal article" date="2022" name="Mar. Drugs">
        <title>Bioassay-Guided Fractionation Leads to the Detection of Cholic Acid Generated by the Rare Thalassomonas sp.</title>
        <authorList>
            <person name="Pheiffer F."/>
            <person name="Schneider Y.K."/>
            <person name="Hansen E.H."/>
            <person name="Andersen J.H."/>
            <person name="Isaksson J."/>
            <person name="Busche T."/>
            <person name="R C."/>
            <person name="Kalinowski J."/>
            <person name="Zyl L.V."/>
            <person name="Trindade M."/>
        </authorList>
    </citation>
    <scope>NUCLEOTIDE SEQUENCE [LARGE SCALE GENOMIC DNA]</scope>
    <source>
        <strain evidence="2 3">A5K-106</strain>
    </source>
</reference>
<keyword evidence="1" id="KW-0812">Transmembrane</keyword>
<accession>A0AAE9YZS3</accession>
<reference evidence="2 3" key="1">
    <citation type="journal article" date="2015" name="Genome Announc.">
        <title>Draft Genome Sequences of Marine Isolates of Thalassomonas viridans and Thalassomonas actiniarum.</title>
        <authorList>
            <person name="Olonade I."/>
            <person name="van Zyl L.J."/>
            <person name="Trindade M."/>
        </authorList>
    </citation>
    <scope>NUCLEOTIDE SEQUENCE [LARGE SCALE GENOMIC DNA]</scope>
    <source>
        <strain evidence="2 3">A5K-106</strain>
    </source>
</reference>
<evidence type="ECO:0000313" key="3">
    <source>
        <dbReference type="Proteomes" id="UP000032568"/>
    </source>
</evidence>
<name>A0AAE9YZS3_9GAMM</name>
<dbReference type="RefSeq" id="WP_044832355.1">
    <property type="nucleotide sequence ID" value="NZ_CP059736.1"/>
</dbReference>
<evidence type="ECO:0000313" key="2">
    <source>
        <dbReference type="EMBL" id="WDE02543.1"/>
    </source>
</evidence>
<dbReference type="EMBL" id="CP059736">
    <property type="protein sequence ID" value="WDE02543.1"/>
    <property type="molecule type" value="Genomic_DNA"/>
</dbReference>
<keyword evidence="3" id="KW-1185">Reference proteome</keyword>
<gene>
    <name evidence="2" type="ORF">SG35_029500</name>
</gene>
<organism evidence="2 3">
    <name type="scientific">Thalassomonas actiniarum</name>
    <dbReference type="NCBI Taxonomy" id="485447"/>
    <lineage>
        <taxon>Bacteria</taxon>
        <taxon>Pseudomonadati</taxon>
        <taxon>Pseudomonadota</taxon>
        <taxon>Gammaproteobacteria</taxon>
        <taxon>Alteromonadales</taxon>
        <taxon>Colwelliaceae</taxon>
        <taxon>Thalassomonas</taxon>
    </lineage>
</organism>
<keyword evidence="1" id="KW-0472">Membrane</keyword>
<sequence length="60" mass="6851">MFTAFSLSLFLSLVIGYLGRRRRIGFWGLTFGSLLLTPIVGLILLLITDDVPQPEQYRHK</sequence>
<protein>
    <submittedName>
        <fullName evidence="2">Uncharacterized protein</fullName>
    </submittedName>
</protein>
<dbReference type="AlphaFoldDB" id="A0AAE9YZS3"/>
<proteinExistence type="predicted"/>
<dbReference type="Proteomes" id="UP000032568">
    <property type="component" value="Chromosome pTact"/>
</dbReference>
<dbReference type="KEGG" id="tact:SG35_029500"/>